<protein>
    <submittedName>
        <fullName evidence="2">Uncharacterized protein</fullName>
    </submittedName>
</protein>
<comment type="caution">
    <text evidence="2">The sequence shown here is derived from an EMBL/GenBank/DDBJ whole genome shotgun (WGS) entry which is preliminary data.</text>
</comment>
<evidence type="ECO:0000256" key="1">
    <source>
        <dbReference type="SAM" id="Phobius"/>
    </source>
</evidence>
<sequence>MLYSFITSVVCFGGASLLIFWQVYNIRRGRVTVSDLPQISWRRLVIKTFDTLVLYGALLLRAGSRLAYINFLVGAKKVTSWSKHQLGRLERWVGGVIYSTRSSNKTDLERGATSLFLREIKNHQEQVKRDLRALSPNHQR</sequence>
<feature type="transmembrane region" description="Helical" evidence="1">
    <location>
        <begin position="6"/>
        <end position="24"/>
    </location>
</feature>
<evidence type="ECO:0000313" key="2">
    <source>
        <dbReference type="EMBL" id="OHA59622.1"/>
    </source>
</evidence>
<gene>
    <name evidence="2" type="ORF">A2589_02060</name>
</gene>
<evidence type="ECO:0000313" key="3">
    <source>
        <dbReference type="Proteomes" id="UP000177838"/>
    </source>
</evidence>
<accession>A0A1G2QHX1</accession>
<organism evidence="2 3">
    <name type="scientific">Candidatus Vogelbacteria bacterium RIFOXYD1_FULL_46_19</name>
    <dbReference type="NCBI Taxonomy" id="1802439"/>
    <lineage>
        <taxon>Bacteria</taxon>
        <taxon>Candidatus Vogeliibacteriota</taxon>
    </lineage>
</organism>
<dbReference type="Proteomes" id="UP000177838">
    <property type="component" value="Unassembled WGS sequence"/>
</dbReference>
<dbReference type="EMBL" id="MHTK01000006">
    <property type="protein sequence ID" value="OHA59622.1"/>
    <property type="molecule type" value="Genomic_DNA"/>
</dbReference>
<keyword evidence="1" id="KW-0472">Membrane</keyword>
<keyword evidence="1" id="KW-0812">Transmembrane</keyword>
<keyword evidence="1" id="KW-1133">Transmembrane helix</keyword>
<dbReference type="AlphaFoldDB" id="A0A1G2QHX1"/>
<name>A0A1G2QHX1_9BACT</name>
<dbReference type="STRING" id="1802439.A2589_02060"/>
<reference evidence="2 3" key="1">
    <citation type="journal article" date="2016" name="Nat. Commun.">
        <title>Thousands of microbial genomes shed light on interconnected biogeochemical processes in an aquifer system.</title>
        <authorList>
            <person name="Anantharaman K."/>
            <person name="Brown C.T."/>
            <person name="Hug L.A."/>
            <person name="Sharon I."/>
            <person name="Castelle C.J."/>
            <person name="Probst A.J."/>
            <person name="Thomas B.C."/>
            <person name="Singh A."/>
            <person name="Wilkins M.J."/>
            <person name="Karaoz U."/>
            <person name="Brodie E.L."/>
            <person name="Williams K.H."/>
            <person name="Hubbard S.S."/>
            <person name="Banfield J.F."/>
        </authorList>
    </citation>
    <scope>NUCLEOTIDE SEQUENCE [LARGE SCALE GENOMIC DNA]</scope>
</reference>
<proteinExistence type="predicted"/>